<sequence length="393" mass="42459">MSTIGMYVTSDIDPWAVEGQIGLRDARMAFSALLAPAPHEPIEVRAGVLLSGDSEGFDGTCHTALRVQAAQSMSLTVERGSCVIATEDGPYVCTLDTTTRLRLEPASRYMSRVDLVVARVYDDLSETLCPSKQRRHFCIEVWTGDPSPTTPAVPEPDGIGWIPLAKIRVPADTTQLTQEHITDLRGPGLATRGGVRVLYGDDARPGSTAFRQPGAYPGEQRWVAESGFAAQVWHGGGEDRMTHGWHGTHNAMTYTATPGSGDWLWLRGGGALREVCSVTIPDPGVPYTIYPTGRVVTRQSPNTAVDVHIKVGDPNTGPAVNWVGSETGAAESDTHQVYSVPPLRYGPFVGDIQVFLTAQVIRTNNPEFGVAYRGDDVGDNTLAVEVWPLPRRV</sequence>
<reference evidence="1 2" key="1">
    <citation type="journal article" date="2019" name="Int. J. Syst. Evol. Microbiol.">
        <title>The Global Catalogue of Microorganisms (GCM) 10K type strain sequencing project: providing services to taxonomists for standard genome sequencing and annotation.</title>
        <authorList>
            <consortium name="The Broad Institute Genomics Platform"/>
            <consortium name="The Broad Institute Genome Sequencing Center for Infectious Disease"/>
            <person name="Wu L."/>
            <person name="Ma J."/>
        </authorList>
    </citation>
    <scope>NUCLEOTIDE SEQUENCE [LARGE SCALE GENOMIC DNA]</scope>
    <source>
        <strain evidence="1 2">JCM 9383</strain>
    </source>
</reference>
<protein>
    <submittedName>
        <fullName evidence="1">Uncharacterized protein</fullName>
    </submittedName>
</protein>
<keyword evidence="2" id="KW-1185">Reference proteome</keyword>
<evidence type="ECO:0000313" key="1">
    <source>
        <dbReference type="EMBL" id="GAA2812745.1"/>
    </source>
</evidence>
<proteinExistence type="predicted"/>
<organism evidence="1 2">
    <name type="scientific">Saccharopolyspora taberi</name>
    <dbReference type="NCBI Taxonomy" id="60895"/>
    <lineage>
        <taxon>Bacteria</taxon>
        <taxon>Bacillati</taxon>
        <taxon>Actinomycetota</taxon>
        <taxon>Actinomycetes</taxon>
        <taxon>Pseudonocardiales</taxon>
        <taxon>Pseudonocardiaceae</taxon>
        <taxon>Saccharopolyspora</taxon>
    </lineage>
</organism>
<dbReference type="RefSeq" id="WP_344684618.1">
    <property type="nucleotide sequence ID" value="NZ_BAAAUX010000024.1"/>
</dbReference>
<accession>A0ABN3VJZ1</accession>
<dbReference type="EMBL" id="BAAAUX010000024">
    <property type="protein sequence ID" value="GAA2812745.1"/>
    <property type="molecule type" value="Genomic_DNA"/>
</dbReference>
<comment type="caution">
    <text evidence="1">The sequence shown here is derived from an EMBL/GenBank/DDBJ whole genome shotgun (WGS) entry which is preliminary data.</text>
</comment>
<name>A0ABN3VJZ1_9PSEU</name>
<evidence type="ECO:0000313" key="2">
    <source>
        <dbReference type="Proteomes" id="UP001500979"/>
    </source>
</evidence>
<gene>
    <name evidence="1" type="ORF">GCM10010470_55230</name>
</gene>
<dbReference type="Proteomes" id="UP001500979">
    <property type="component" value="Unassembled WGS sequence"/>
</dbReference>